<dbReference type="EMBL" id="JFKF01000001">
    <property type="protein sequence ID" value="KDO03740.1"/>
    <property type="molecule type" value="Genomic_DNA"/>
</dbReference>
<dbReference type="PANTHER" id="PTHR34070:SF1">
    <property type="entry name" value="DNA ALKYLATION REPAIR PROTEIN"/>
    <property type="match status" value="1"/>
</dbReference>
<dbReference type="PANTHER" id="PTHR34070">
    <property type="entry name" value="ARMADILLO-TYPE FOLD"/>
    <property type="match status" value="1"/>
</dbReference>
<dbReference type="Gene3D" id="1.25.10.90">
    <property type="match status" value="1"/>
</dbReference>
<dbReference type="Pfam" id="PF08713">
    <property type="entry name" value="DNA_alkylation"/>
    <property type="match status" value="1"/>
</dbReference>
<dbReference type="SUPFAM" id="SSF48371">
    <property type="entry name" value="ARM repeat"/>
    <property type="match status" value="1"/>
</dbReference>
<comment type="caution">
    <text evidence="1">The sequence shown here is derived from an EMBL/GenBank/DDBJ whole genome shotgun (WGS) entry which is preliminary data.</text>
</comment>
<gene>
    <name evidence="1" type="ORF">REISMN_00050</name>
</gene>
<organism evidence="1 2">
    <name type="scientific">Rickettsia tamurae subsp. buchneri</name>
    <dbReference type="NCBI Taxonomy" id="1462938"/>
    <lineage>
        <taxon>Bacteria</taxon>
        <taxon>Pseudomonadati</taxon>
        <taxon>Pseudomonadota</taxon>
        <taxon>Alphaproteobacteria</taxon>
        <taxon>Rickettsiales</taxon>
        <taxon>Rickettsiaceae</taxon>
        <taxon>Rickettsieae</taxon>
        <taxon>Rickettsia</taxon>
        <taxon>spotted fever group</taxon>
    </lineage>
</organism>
<dbReference type="InterPro" id="IPR014825">
    <property type="entry name" value="DNA_alkylation"/>
</dbReference>
<dbReference type="InterPro" id="IPR016024">
    <property type="entry name" value="ARM-type_fold"/>
</dbReference>
<evidence type="ECO:0000313" key="2">
    <source>
        <dbReference type="Proteomes" id="UP000027161"/>
    </source>
</evidence>
<dbReference type="Proteomes" id="UP000027161">
    <property type="component" value="Unassembled WGS sequence"/>
</dbReference>
<proteinExistence type="predicted"/>
<accession>A0A8E1C0Y0</accession>
<evidence type="ECO:0000313" key="1">
    <source>
        <dbReference type="EMBL" id="KDO03740.1"/>
    </source>
</evidence>
<reference evidence="1 2" key="1">
    <citation type="submission" date="2014-02" db="EMBL/GenBank/DDBJ databases">
        <title>Draft genome sequence of Rickettsia buchneri sp. nov. ISO7T.</title>
        <authorList>
            <person name="Felsheim R.F."/>
            <person name="Kurtti T.J."/>
            <person name="Munderloh U.G."/>
        </authorList>
    </citation>
    <scope>NUCLEOTIDE SEQUENCE [LARGE SCALE GENOMIC DNA]</scope>
    <source>
        <strain evidence="1 2">ISO7</strain>
    </source>
</reference>
<keyword evidence="2" id="KW-1185">Reference proteome</keyword>
<name>A0A8E1C0Y0_9RICK</name>
<dbReference type="AlphaFoldDB" id="A0A8E1C0Y0"/>
<protein>
    <submittedName>
        <fullName evidence="1">DNA alkylation repair enzyme</fullName>
    </submittedName>
</protein>
<sequence length="55" mass="6763">MHKAIGWMLREAGKKDEKQLIDFLERYILQMPRTMLRYAIEKFPEEVRKNILQKK</sequence>